<dbReference type="OrthoDB" id="1907165at2"/>
<gene>
    <name evidence="2" type="ORF">SAMN05444370_11074</name>
</gene>
<evidence type="ECO:0000313" key="3">
    <source>
        <dbReference type="Proteomes" id="UP000198703"/>
    </source>
</evidence>
<feature type="region of interest" description="Disordered" evidence="1">
    <location>
        <begin position="1"/>
        <end position="20"/>
    </location>
</feature>
<evidence type="ECO:0000256" key="1">
    <source>
        <dbReference type="SAM" id="MobiDB-lite"/>
    </source>
</evidence>
<dbReference type="RefSeq" id="WP_093254628.1">
    <property type="nucleotide sequence ID" value="NZ_FNQM01000010.1"/>
</dbReference>
<evidence type="ECO:0000313" key="2">
    <source>
        <dbReference type="EMBL" id="SEA72886.1"/>
    </source>
</evidence>
<dbReference type="Proteomes" id="UP000198703">
    <property type="component" value="Unassembled WGS sequence"/>
</dbReference>
<organism evidence="2 3">
    <name type="scientific">Rubrimonas cliftonensis</name>
    <dbReference type="NCBI Taxonomy" id="89524"/>
    <lineage>
        <taxon>Bacteria</taxon>
        <taxon>Pseudomonadati</taxon>
        <taxon>Pseudomonadota</taxon>
        <taxon>Alphaproteobacteria</taxon>
        <taxon>Rhodobacterales</taxon>
        <taxon>Paracoccaceae</taxon>
        <taxon>Rubrimonas</taxon>
    </lineage>
</organism>
<dbReference type="EMBL" id="FNQM01000010">
    <property type="protein sequence ID" value="SEA72886.1"/>
    <property type="molecule type" value="Genomic_DNA"/>
</dbReference>
<name>A0A1H4DK11_9RHOB</name>
<dbReference type="AlphaFoldDB" id="A0A1H4DK11"/>
<proteinExistence type="predicted"/>
<protein>
    <submittedName>
        <fullName evidence="2">Uncharacterized protein</fullName>
    </submittedName>
</protein>
<keyword evidence="3" id="KW-1185">Reference proteome</keyword>
<reference evidence="2 3" key="1">
    <citation type="submission" date="2016-10" db="EMBL/GenBank/DDBJ databases">
        <authorList>
            <person name="de Groot N.N."/>
        </authorList>
    </citation>
    <scope>NUCLEOTIDE SEQUENCE [LARGE SCALE GENOMIC DNA]</scope>
    <source>
        <strain evidence="2 3">DSM 15345</strain>
    </source>
</reference>
<dbReference type="STRING" id="89524.SAMN05444370_11074"/>
<sequence length="488" mass="51069">MCPVPPSPSQTCAENNGDAGVDSPTQTCPLADAAIVEIKWVDGGATGSEALVDSATQWVNLPRDAKWVDAPDIPNIDRLGRRPRLKVKFDKPGAHAFKVKLLAPTGTPAYTATETGRNAKFTYTADQKSFTTDANGEKIFDGFDLVVGGGYAFKAEAEDDKGKKVRTGDLTTKRLVWFTEAKMSGLAGVLGSTADVESEYDSHHLKLKKLADLAVAHQENIGDTTDSNTLKANADAAVSASAAHNAKKPHLLVNAYTDHLAVKNAGVVLRSAAGTQVGPGKPAVRLAVRAAGLRPPNTVATRYLWHDIVTGEGWFVSASYAGGAATVAIPQAKVTHAGTGDYWNEVVVDVTGLPAGAGQITVTVNVVDRMRGGLAFGGAMTCVCTKAWWATQSAAKQKCVVVHEIGHKVQQVTKGTGGQPDRAAKQYDNSGHVGSHCHQGCAAGQASYATSANLTASTCVMFGTVNQRTAFCADCAPGVKKVDITAGW</sequence>
<accession>A0A1H4DK11</accession>